<evidence type="ECO:0000313" key="1">
    <source>
        <dbReference type="EMBL" id="KAI3775355.1"/>
    </source>
</evidence>
<reference evidence="1 2" key="2">
    <citation type="journal article" date="2022" name="Mol. Ecol. Resour.">
        <title>The genomes of chicory, endive, great burdock and yacon provide insights into Asteraceae paleo-polyploidization history and plant inulin production.</title>
        <authorList>
            <person name="Fan W."/>
            <person name="Wang S."/>
            <person name="Wang H."/>
            <person name="Wang A."/>
            <person name="Jiang F."/>
            <person name="Liu H."/>
            <person name="Zhao H."/>
            <person name="Xu D."/>
            <person name="Zhang Y."/>
        </authorList>
    </citation>
    <scope>NUCLEOTIDE SEQUENCE [LARGE SCALE GENOMIC DNA]</scope>
    <source>
        <strain evidence="2">cv. Yunnan</strain>
        <tissue evidence="1">Leaves</tissue>
    </source>
</reference>
<organism evidence="1 2">
    <name type="scientific">Smallanthus sonchifolius</name>
    <dbReference type="NCBI Taxonomy" id="185202"/>
    <lineage>
        <taxon>Eukaryota</taxon>
        <taxon>Viridiplantae</taxon>
        <taxon>Streptophyta</taxon>
        <taxon>Embryophyta</taxon>
        <taxon>Tracheophyta</taxon>
        <taxon>Spermatophyta</taxon>
        <taxon>Magnoliopsida</taxon>
        <taxon>eudicotyledons</taxon>
        <taxon>Gunneridae</taxon>
        <taxon>Pentapetalae</taxon>
        <taxon>asterids</taxon>
        <taxon>campanulids</taxon>
        <taxon>Asterales</taxon>
        <taxon>Asteraceae</taxon>
        <taxon>Asteroideae</taxon>
        <taxon>Heliantheae alliance</taxon>
        <taxon>Millerieae</taxon>
        <taxon>Smallanthus</taxon>
    </lineage>
</organism>
<comment type="caution">
    <text evidence="1">The sequence shown here is derived from an EMBL/GenBank/DDBJ whole genome shotgun (WGS) entry which is preliminary data.</text>
</comment>
<keyword evidence="2" id="KW-1185">Reference proteome</keyword>
<evidence type="ECO:0000313" key="2">
    <source>
        <dbReference type="Proteomes" id="UP001056120"/>
    </source>
</evidence>
<protein>
    <submittedName>
        <fullName evidence="1">Uncharacterized protein</fullName>
    </submittedName>
</protein>
<name>A0ACB9FX26_9ASTR</name>
<accession>A0ACB9FX26</accession>
<proteinExistence type="predicted"/>
<dbReference type="EMBL" id="CM042033">
    <property type="protein sequence ID" value="KAI3775355.1"/>
    <property type="molecule type" value="Genomic_DNA"/>
</dbReference>
<sequence length="91" mass="10598">MAAINHLGEEETDDSGHYFCCDLKSSFKSRPSESSRWWTPEFERKVDNMLRSVVDWSDGVSHHPTGERKLFSPSITTENPIFHRHQDIFES</sequence>
<reference evidence="2" key="1">
    <citation type="journal article" date="2022" name="Mol. Ecol. Resour.">
        <title>The genomes of chicory, endive, great burdock and yacon provide insights into Asteraceae palaeo-polyploidization history and plant inulin production.</title>
        <authorList>
            <person name="Fan W."/>
            <person name="Wang S."/>
            <person name="Wang H."/>
            <person name="Wang A."/>
            <person name="Jiang F."/>
            <person name="Liu H."/>
            <person name="Zhao H."/>
            <person name="Xu D."/>
            <person name="Zhang Y."/>
        </authorList>
    </citation>
    <scope>NUCLEOTIDE SEQUENCE [LARGE SCALE GENOMIC DNA]</scope>
    <source>
        <strain evidence="2">cv. Yunnan</strain>
    </source>
</reference>
<dbReference type="Proteomes" id="UP001056120">
    <property type="component" value="Linkage Group LG16"/>
</dbReference>
<gene>
    <name evidence="1" type="ORF">L1987_49928</name>
</gene>